<dbReference type="EMBL" id="JAGKQM010000010">
    <property type="protein sequence ID" value="KAH0906357.1"/>
    <property type="molecule type" value="Genomic_DNA"/>
</dbReference>
<evidence type="ECO:0000313" key="2">
    <source>
        <dbReference type="EMBL" id="KAH0906357.1"/>
    </source>
</evidence>
<comment type="caution">
    <text evidence="2">The sequence shown here is derived from an EMBL/GenBank/DDBJ whole genome shotgun (WGS) entry which is preliminary data.</text>
</comment>
<dbReference type="InterPro" id="IPR049467">
    <property type="entry name" value="UBAP-1-like_UBA2"/>
</dbReference>
<dbReference type="PANTHER" id="PTHR15960:SF5">
    <property type="entry name" value="LD44032P"/>
    <property type="match status" value="1"/>
</dbReference>
<dbReference type="Pfam" id="PF21267">
    <property type="entry name" value="UBAP-1_UBA2"/>
    <property type="match status" value="1"/>
</dbReference>
<dbReference type="PANTHER" id="PTHR15960">
    <property type="entry name" value="LD44032P"/>
    <property type="match status" value="1"/>
</dbReference>
<protein>
    <recommendedName>
        <fullName evidence="1">UBA domain-containing protein</fullName>
    </recommendedName>
</protein>
<dbReference type="Proteomes" id="UP000824890">
    <property type="component" value="Unassembled WGS sequence"/>
</dbReference>
<dbReference type="InterPro" id="IPR009060">
    <property type="entry name" value="UBA-like_sf"/>
</dbReference>
<dbReference type="PROSITE" id="PS50030">
    <property type="entry name" value="UBA"/>
    <property type="match status" value="1"/>
</dbReference>
<reference evidence="2 3" key="1">
    <citation type="submission" date="2021-05" db="EMBL/GenBank/DDBJ databases">
        <title>Genome Assembly of Synthetic Allotetraploid Brassica napus Reveals Homoeologous Exchanges between Subgenomes.</title>
        <authorList>
            <person name="Davis J.T."/>
        </authorList>
    </citation>
    <scope>NUCLEOTIDE SEQUENCE [LARGE SCALE GENOMIC DNA]</scope>
    <source>
        <strain evidence="3">cv. Da-Ae</strain>
        <tissue evidence="2">Seedling</tissue>
    </source>
</reference>
<accession>A0ABQ8BNI3</accession>
<dbReference type="InterPro" id="IPR015940">
    <property type="entry name" value="UBA"/>
</dbReference>
<dbReference type="InterPro" id="IPR038870">
    <property type="entry name" value="UBAP1"/>
</dbReference>
<dbReference type="SUPFAM" id="SSF46934">
    <property type="entry name" value="UBA-like"/>
    <property type="match status" value="1"/>
</dbReference>
<evidence type="ECO:0000313" key="3">
    <source>
        <dbReference type="Proteomes" id="UP000824890"/>
    </source>
</evidence>
<dbReference type="InterPro" id="IPR042575">
    <property type="entry name" value="UBAP1_C"/>
</dbReference>
<evidence type="ECO:0000259" key="1">
    <source>
        <dbReference type="PROSITE" id="PS50030"/>
    </source>
</evidence>
<organism evidence="2 3">
    <name type="scientific">Brassica napus</name>
    <name type="common">Rape</name>
    <dbReference type="NCBI Taxonomy" id="3708"/>
    <lineage>
        <taxon>Eukaryota</taxon>
        <taxon>Viridiplantae</taxon>
        <taxon>Streptophyta</taxon>
        <taxon>Embryophyta</taxon>
        <taxon>Tracheophyta</taxon>
        <taxon>Spermatophyta</taxon>
        <taxon>Magnoliopsida</taxon>
        <taxon>eudicotyledons</taxon>
        <taxon>Gunneridae</taxon>
        <taxon>Pentapetalae</taxon>
        <taxon>rosids</taxon>
        <taxon>malvids</taxon>
        <taxon>Brassicales</taxon>
        <taxon>Brassicaceae</taxon>
        <taxon>Brassiceae</taxon>
        <taxon>Brassica</taxon>
    </lineage>
</organism>
<name>A0ABQ8BNI3_BRANA</name>
<dbReference type="Gene3D" id="1.20.120.1920">
    <property type="entry name" value="UBAP1 SOUBA domain"/>
    <property type="match status" value="1"/>
</dbReference>
<proteinExistence type="predicted"/>
<gene>
    <name evidence="2" type="ORF">HID58_038184</name>
</gene>
<sequence length="176" mass="19524">MDYDYRNKSGPSYARPMYGYPNIGQQSGHGHQFFPLPERNQSFQQHNSSPFPFSSSSLAGLGIKVTLKPQYRITPPPQLLPRAGDIPRCGFQFDFGIPMQGVDPLVMKYTASGLNREAVNIAVANYGDDPTKVQEFANGFAAMREMGFPTNAVAEALFMFDNDTDKALSHLLHRSS</sequence>
<feature type="domain" description="UBA" evidence="1">
    <location>
        <begin position="132"/>
        <end position="174"/>
    </location>
</feature>
<keyword evidence="3" id="KW-1185">Reference proteome</keyword>